<protein>
    <submittedName>
        <fullName evidence="2">Uncharacterized protein</fullName>
    </submittedName>
</protein>
<evidence type="ECO:0000313" key="3">
    <source>
        <dbReference type="EMBL" id="WJW68557.1"/>
    </source>
</evidence>
<feature type="transmembrane region" description="Helical" evidence="1">
    <location>
        <begin position="93"/>
        <end position="113"/>
    </location>
</feature>
<dbReference type="Proteomes" id="UP000521676">
    <property type="component" value="Unassembled WGS sequence"/>
</dbReference>
<dbReference type="PROSITE" id="PS51257">
    <property type="entry name" value="PROKAR_LIPOPROTEIN"/>
    <property type="match status" value="1"/>
</dbReference>
<sequence>MNKRHEAGIWCGTAGGVLLLVACVLGIDRLSPLWGLYTMLYFALPALASLLCVLIALRLPRTGGVLLIVLALPGLLNLTLANNNYTVELYQGVAMGGALLLALGGTLTLVSGIHQRRHMTFN</sequence>
<dbReference type="AlphaFoldDB" id="A0A8T7M8Y5"/>
<evidence type="ECO:0000313" key="4">
    <source>
        <dbReference type="Proteomes" id="UP000521676"/>
    </source>
</evidence>
<organism evidence="2 4">
    <name type="scientific">Candidatus Chlorohelix allophototropha</name>
    <dbReference type="NCBI Taxonomy" id="3003348"/>
    <lineage>
        <taxon>Bacteria</taxon>
        <taxon>Bacillati</taxon>
        <taxon>Chloroflexota</taxon>
        <taxon>Chloroflexia</taxon>
        <taxon>Candidatus Chloroheliales</taxon>
        <taxon>Candidatus Chloroheliaceae</taxon>
        <taxon>Candidatus Chlorohelix</taxon>
    </lineage>
</organism>
<accession>A0A8T7M8Y5</accession>
<proteinExistence type="predicted"/>
<dbReference type="RefSeq" id="WP_341470462.1">
    <property type="nucleotide sequence ID" value="NZ_CP128400.1"/>
</dbReference>
<feature type="transmembrane region" description="Helical" evidence="1">
    <location>
        <begin position="64"/>
        <end position="81"/>
    </location>
</feature>
<evidence type="ECO:0000313" key="2">
    <source>
        <dbReference type="EMBL" id="NWJ48627.1"/>
    </source>
</evidence>
<dbReference type="Proteomes" id="UP001431572">
    <property type="component" value="Chromosome 2"/>
</dbReference>
<evidence type="ECO:0000256" key="1">
    <source>
        <dbReference type="SAM" id="Phobius"/>
    </source>
</evidence>
<feature type="transmembrane region" description="Helical" evidence="1">
    <location>
        <begin position="7"/>
        <end position="27"/>
    </location>
</feature>
<name>A0A8T7M8Y5_9CHLR</name>
<feature type="transmembrane region" description="Helical" evidence="1">
    <location>
        <begin position="33"/>
        <end position="57"/>
    </location>
</feature>
<dbReference type="EMBL" id="CP128400">
    <property type="protein sequence ID" value="WJW68557.1"/>
    <property type="molecule type" value="Genomic_DNA"/>
</dbReference>
<dbReference type="EMBL" id="JACATZ010000003">
    <property type="protein sequence ID" value="NWJ48627.1"/>
    <property type="molecule type" value="Genomic_DNA"/>
</dbReference>
<keyword evidence="5" id="KW-1185">Reference proteome</keyword>
<keyword evidence="1" id="KW-0812">Transmembrane</keyword>
<evidence type="ECO:0000313" key="5">
    <source>
        <dbReference type="Proteomes" id="UP001431572"/>
    </source>
</evidence>
<keyword evidence="1" id="KW-1133">Transmembrane helix</keyword>
<keyword evidence="1" id="KW-0472">Membrane</keyword>
<reference evidence="2 4" key="1">
    <citation type="submission" date="2020-06" db="EMBL/GenBank/DDBJ databases">
        <title>Anoxygenic phototrophic Chloroflexota member uses a Type I reaction center.</title>
        <authorList>
            <person name="Tsuji J.M."/>
            <person name="Shaw N.A."/>
            <person name="Nagashima S."/>
            <person name="Venkiteswaran J."/>
            <person name="Schiff S.L."/>
            <person name="Hanada S."/>
            <person name="Tank M."/>
            <person name="Neufeld J.D."/>
        </authorList>
    </citation>
    <scope>NUCLEOTIDE SEQUENCE [LARGE SCALE GENOMIC DNA]</scope>
    <source>
        <strain evidence="2">L227-S17</strain>
    </source>
</reference>
<reference evidence="3" key="2">
    <citation type="journal article" date="2024" name="Nature">
        <title>Anoxygenic phototroph of the Chloroflexota uses a type I reaction centre.</title>
        <authorList>
            <person name="Tsuji J.M."/>
            <person name="Shaw N.A."/>
            <person name="Nagashima S."/>
            <person name="Venkiteswaran J.J."/>
            <person name="Schiff S.L."/>
            <person name="Watanabe T."/>
            <person name="Fukui M."/>
            <person name="Hanada S."/>
            <person name="Tank M."/>
            <person name="Neufeld J.D."/>
        </authorList>
    </citation>
    <scope>NUCLEOTIDE SEQUENCE</scope>
    <source>
        <strain evidence="3">L227-S17</strain>
    </source>
</reference>
<gene>
    <name evidence="2" type="ORF">HXX08_22435</name>
    <name evidence="3" type="ORF">OZ401_004171</name>
</gene>